<dbReference type="InterPro" id="IPR036322">
    <property type="entry name" value="WD40_repeat_dom_sf"/>
</dbReference>
<evidence type="ECO:0000313" key="9">
    <source>
        <dbReference type="EMBL" id="EDK46880.1"/>
    </source>
</evidence>
<feature type="compositionally biased region" description="Basic and acidic residues" evidence="7">
    <location>
        <begin position="506"/>
        <end position="608"/>
    </location>
</feature>
<feature type="repeat" description="WD" evidence="6">
    <location>
        <begin position="330"/>
        <end position="372"/>
    </location>
</feature>
<evidence type="ECO:0000313" key="10">
    <source>
        <dbReference type="Proteomes" id="UP000001996"/>
    </source>
</evidence>
<dbReference type="InterPro" id="IPR022052">
    <property type="entry name" value="Histone-bd_RBBP4-like_N"/>
</dbReference>
<dbReference type="GeneID" id="5230895"/>
<feature type="compositionally biased region" description="Acidic residues" evidence="7">
    <location>
        <begin position="443"/>
        <end position="467"/>
    </location>
</feature>
<evidence type="ECO:0000256" key="4">
    <source>
        <dbReference type="ARBA" id="ARBA00022853"/>
    </source>
</evidence>
<dbReference type="InterPro" id="IPR015943">
    <property type="entry name" value="WD40/YVTN_repeat-like_dom_sf"/>
</dbReference>
<organism evidence="9 10">
    <name type="scientific">Lodderomyces elongisporus (strain ATCC 11503 / CBS 2605 / JCM 1781 / NBRC 1676 / NRRL YB-4239)</name>
    <name type="common">Yeast</name>
    <name type="synonym">Saccharomyces elongisporus</name>
    <dbReference type="NCBI Taxonomy" id="379508"/>
    <lineage>
        <taxon>Eukaryota</taxon>
        <taxon>Fungi</taxon>
        <taxon>Dikarya</taxon>
        <taxon>Ascomycota</taxon>
        <taxon>Saccharomycotina</taxon>
        <taxon>Pichiomycetes</taxon>
        <taxon>Debaryomycetaceae</taxon>
        <taxon>Candida/Lodderomyces clade</taxon>
        <taxon>Lodderomyces</taxon>
    </lineage>
</organism>
<keyword evidence="5" id="KW-0539">Nucleus</keyword>
<evidence type="ECO:0000256" key="3">
    <source>
        <dbReference type="ARBA" id="ARBA00022737"/>
    </source>
</evidence>
<feature type="domain" description="Histone-binding protein RBBP4-like N-terminal" evidence="8">
    <location>
        <begin position="54"/>
        <end position="125"/>
    </location>
</feature>
<keyword evidence="3" id="KW-0677">Repeat</keyword>
<dbReference type="Gene3D" id="2.130.10.10">
    <property type="entry name" value="YVTN repeat-like/Quinoprotein amine dehydrogenase"/>
    <property type="match status" value="1"/>
</dbReference>
<dbReference type="Pfam" id="PF12265">
    <property type="entry name" value="CAF1C_H4-bd"/>
    <property type="match status" value="1"/>
</dbReference>
<evidence type="ECO:0000259" key="8">
    <source>
        <dbReference type="Pfam" id="PF12265"/>
    </source>
</evidence>
<name>A5E622_LODEL</name>
<feature type="compositionally biased region" description="Acidic residues" evidence="7">
    <location>
        <begin position="475"/>
        <end position="487"/>
    </location>
</feature>
<feature type="compositionally biased region" description="Low complexity" evidence="7">
    <location>
        <begin position="1"/>
        <end position="24"/>
    </location>
</feature>
<keyword evidence="2 6" id="KW-0853">WD repeat</keyword>
<dbReference type="PROSITE" id="PS50082">
    <property type="entry name" value="WD_REPEATS_2"/>
    <property type="match status" value="2"/>
</dbReference>
<dbReference type="SUPFAM" id="SSF50978">
    <property type="entry name" value="WD40 repeat-like"/>
    <property type="match status" value="1"/>
</dbReference>
<comment type="subcellular location">
    <subcellularLocation>
        <location evidence="1">Nucleus</location>
    </subcellularLocation>
</comment>
<gene>
    <name evidence="9" type="ORF">LELG_05061</name>
</gene>
<dbReference type="SMART" id="SM00320">
    <property type="entry name" value="WD40"/>
    <property type="match status" value="6"/>
</dbReference>
<dbReference type="OrthoDB" id="427795at2759"/>
<dbReference type="Pfam" id="PF00400">
    <property type="entry name" value="WD40"/>
    <property type="match status" value="1"/>
</dbReference>
<evidence type="ECO:0000256" key="5">
    <source>
        <dbReference type="ARBA" id="ARBA00023242"/>
    </source>
</evidence>
<feature type="region of interest" description="Disordered" evidence="7">
    <location>
        <begin position="1"/>
        <end position="30"/>
    </location>
</feature>
<dbReference type="HOGENOM" id="CLU_413916_0_0_1"/>
<keyword evidence="10" id="KW-1185">Reference proteome</keyword>
<proteinExistence type="predicted"/>
<dbReference type="PANTHER" id="PTHR22850">
    <property type="entry name" value="WD40 REPEAT FAMILY"/>
    <property type="match status" value="1"/>
</dbReference>
<evidence type="ECO:0000256" key="2">
    <source>
        <dbReference type="ARBA" id="ARBA00022574"/>
    </source>
</evidence>
<dbReference type="EMBL" id="CH981531">
    <property type="protein sequence ID" value="EDK46880.1"/>
    <property type="molecule type" value="Genomic_DNA"/>
</dbReference>
<dbReference type="GO" id="GO:0005634">
    <property type="term" value="C:nucleus"/>
    <property type="evidence" value="ECO:0007669"/>
    <property type="project" value="UniProtKB-SubCell"/>
</dbReference>
<dbReference type="AlphaFoldDB" id="A5E622"/>
<evidence type="ECO:0000256" key="6">
    <source>
        <dbReference type="PROSITE-ProRule" id="PRU00221"/>
    </source>
</evidence>
<dbReference type="InParanoid" id="A5E622"/>
<dbReference type="Proteomes" id="UP000001996">
    <property type="component" value="Unassembled WGS sequence"/>
</dbReference>
<dbReference type="InterPro" id="IPR001680">
    <property type="entry name" value="WD40_rpt"/>
</dbReference>
<dbReference type="VEuPathDB" id="FungiDB:LELG_05061"/>
<dbReference type="GO" id="GO:0006325">
    <property type="term" value="P:chromatin organization"/>
    <property type="evidence" value="ECO:0007669"/>
    <property type="project" value="UniProtKB-KW"/>
</dbReference>
<feature type="compositionally biased region" description="Basic and acidic residues" evidence="7">
    <location>
        <begin position="631"/>
        <end position="650"/>
    </location>
</feature>
<dbReference type="InterPro" id="IPR050459">
    <property type="entry name" value="WD_repeat_RBAP46/RBAP48/MSI1"/>
</dbReference>
<reference evidence="9 10" key="1">
    <citation type="journal article" date="2009" name="Nature">
        <title>Evolution of pathogenicity and sexual reproduction in eight Candida genomes.</title>
        <authorList>
            <person name="Butler G."/>
            <person name="Rasmussen M.D."/>
            <person name="Lin M.F."/>
            <person name="Santos M.A."/>
            <person name="Sakthikumar S."/>
            <person name="Munro C.A."/>
            <person name="Rheinbay E."/>
            <person name="Grabherr M."/>
            <person name="Forche A."/>
            <person name="Reedy J.L."/>
            <person name="Agrafioti I."/>
            <person name="Arnaud M.B."/>
            <person name="Bates S."/>
            <person name="Brown A.J."/>
            <person name="Brunke S."/>
            <person name="Costanzo M.C."/>
            <person name="Fitzpatrick D.A."/>
            <person name="de Groot P.W."/>
            <person name="Harris D."/>
            <person name="Hoyer L.L."/>
            <person name="Hube B."/>
            <person name="Klis F.M."/>
            <person name="Kodira C."/>
            <person name="Lennard N."/>
            <person name="Logue M.E."/>
            <person name="Martin R."/>
            <person name="Neiman A.M."/>
            <person name="Nikolaou E."/>
            <person name="Quail M.A."/>
            <person name="Quinn J."/>
            <person name="Santos M.C."/>
            <person name="Schmitzberger F.F."/>
            <person name="Sherlock G."/>
            <person name="Shah P."/>
            <person name="Silverstein K.A."/>
            <person name="Skrzypek M.S."/>
            <person name="Soll D."/>
            <person name="Staggs R."/>
            <person name="Stansfield I."/>
            <person name="Stumpf M.P."/>
            <person name="Sudbery P.E."/>
            <person name="Srikantha T."/>
            <person name="Zeng Q."/>
            <person name="Berman J."/>
            <person name="Berriman M."/>
            <person name="Heitman J."/>
            <person name="Gow N.A."/>
            <person name="Lorenz M.C."/>
            <person name="Birren B.W."/>
            <person name="Kellis M."/>
            <person name="Cuomo C.A."/>
        </authorList>
    </citation>
    <scope>NUCLEOTIDE SEQUENCE [LARGE SCALE GENOMIC DNA]</scope>
    <source>
        <strain evidence="10">ATCC 11503 / BCRC 21390 / CBS 2605 / JCM 1781 / NBRC 1676 / NRRL YB-4239</strain>
    </source>
</reference>
<feature type="region of interest" description="Disordered" evidence="7">
    <location>
        <begin position="441"/>
        <end position="663"/>
    </location>
</feature>
<dbReference type="KEGG" id="lel:PVL30_005200"/>
<dbReference type="InterPro" id="IPR019775">
    <property type="entry name" value="WD40_repeat_CS"/>
</dbReference>
<feature type="repeat" description="WD" evidence="6">
    <location>
        <begin position="403"/>
        <end position="436"/>
    </location>
</feature>
<dbReference type="STRING" id="379508.A5E622"/>
<dbReference type="OMA" id="WARWIAL"/>
<protein>
    <recommendedName>
        <fullName evidence="8">Histone-binding protein RBBP4-like N-terminal domain-containing protein</fullName>
    </recommendedName>
</protein>
<evidence type="ECO:0000256" key="1">
    <source>
        <dbReference type="ARBA" id="ARBA00004123"/>
    </source>
</evidence>
<sequence length="663" mass="74805">MPSTAAATTTTPTPTPTTRSTSRPGVTNKADNEWAKAELDVIKEQQQQEKIVNEEFKIWKKTVPLLYDLIHTFALPEVSTVVQWIPEYKKLNGNGNFTETTFLLASNCVNKADNCVQLGSVKLPSSIVEKGKEIPVPTEGSETADFKILNKWKQANEVYKLKVAPDGANALSFNSDGVIHRFDLLNKSVSDYKYHKQGGYALEWINNSRFLSGSKDSQIALWQLDKPSTPIQLFKSHYGAINDISASDENIFGSVSDDSTTQFYDIRLSSSDNSSASTSSANPYIKIENKHIQNSIKFHPNIKTLYATGGKDNIVSLYDLRNNKEPIRKFYGHNDSIKQLEWDWTNPSILASTGYDNRVLFWNLENLDEEYLYPDSSTPTSTEAPRRRNTQVVKIDPCLKFVHGGHTDRVNDFAIHPKIKNLFATVGDDKLLEIWKPKSLPVEDVDDEEEAEEEEEEEQEEQEEAEEEIKREETEGIEGSEAEEKEEEEKVGKENEGKEEEEEEDKEKKVEDIEKDEKEVTKQEDELKPSEEKRKDEEVKDGTEGKEEIKEDVEMKEEGEKPLETEKQEDADVEMKDVSEEPRNNDDNTMNEEPKESSSKDLKADTKGENNGSTISADEPSAAADDMELDEEKKGISIEKEGAAETKKDSSATPDVDTISGNN</sequence>
<dbReference type="eggNOG" id="KOG0264">
    <property type="taxonomic scope" value="Eukaryota"/>
</dbReference>
<accession>A5E622</accession>
<evidence type="ECO:0000256" key="7">
    <source>
        <dbReference type="SAM" id="MobiDB-lite"/>
    </source>
</evidence>
<dbReference type="PROSITE" id="PS00678">
    <property type="entry name" value="WD_REPEATS_1"/>
    <property type="match status" value="1"/>
</dbReference>
<keyword evidence="4" id="KW-0156">Chromatin regulator</keyword>